<dbReference type="Pfam" id="PF00753">
    <property type="entry name" value="Lactamase_B"/>
    <property type="match status" value="1"/>
</dbReference>
<dbReference type="Gene3D" id="3.40.50.2300">
    <property type="match status" value="1"/>
</dbReference>
<organism evidence="2">
    <name type="scientific">marine sediment metagenome</name>
    <dbReference type="NCBI Taxonomy" id="412755"/>
    <lineage>
        <taxon>unclassified sequences</taxon>
        <taxon>metagenomes</taxon>
        <taxon>ecological metagenomes</taxon>
    </lineage>
</organism>
<dbReference type="Gene3D" id="3.60.15.10">
    <property type="entry name" value="Ribonuclease Z/Hydroxyacylglutathione hydrolase-like"/>
    <property type="match status" value="1"/>
</dbReference>
<name>X1AFS8_9ZZZZ</name>
<dbReference type="InterPro" id="IPR001279">
    <property type="entry name" value="Metallo-B-lactamas"/>
</dbReference>
<dbReference type="SUPFAM" id="SSF52172">
    <property type="entry name" value="CheY-like"/>
    <property type="match status" value="1"/>
</dbReference>
<proteinExistence type="predicted"/>
<feature type="non-terminal residue" evidence="2">
    <location>
        <position position="189"/>
    </location>
</feature>
<reference evidence="2" key="1">
    <citation type="journal article" date="2014" name="Front. Microbiol.">
        <title>High frequency of phylogenetically diverse reductive dehalogenase-homologous genes in deep subseafloor sedimentary metagenomes.</title>
        <authorList>
            <person name="Kawai M."/>
            <person name="Futagami T."/>
            <person name="Toyoda A."/>
            <person name="Takaki Y."/>
            <person name="Nishi S."/>
            <person name="Hori S."/>
            <person name="Arai W."/>
            <person name="Tsubouchi T."/>
            <person name="Morono Y."/>
            <person name="Uchiyama I."/>
            <person name="Ito T."/>
            <person name="Fujiyama A."/>
            <person name="Inagaki F."/>
            <person name="Takami H."/>
        </authorList>
    </citation>
    <scope>NUCLEOTIDE SEQUENCE</scope>
    <source>
        <strain evidence="2">Expedition CK06-06</strain>
    </source>
</reference>
<protein>
    <recommendedName>
        <fullName evidence="1">Metallo-beta-lactamase domain-containing protein</fullName>
    </recommendedName>
</protein>
<dbReference type="EMBL" id="BART01006722">
    <property type="protein sequence ID" value="GAG68637.1"/>
    <property type="molecule type" value="Genomic_DNA"/>
</dbReference>
<gene>
    <name evidence="2" type="ORF">S01H4_15334</name>
</gene>
<dbReference type="InterPro" id="IPR036866">
    <property type="entry name" value="RibonucZ/Hydroxyglut_hydro"/>
</dbReference>
<dbReference type="SUPFAM" id="SSF56281">
    <property type="entry name" value="Metallo-hydrolase/oxidoreductase"/>
    <property type="match status" value="1"/>
</dbReference>
<feature type="domain" description="Metallo-beta-lactamase" evidence="1">
    <location>
        <begin position="107"/>
        <end position="174"/>
    </location>
</feature>
<accession>X1AFS8</accession>
<evidence type="ECO:0000313" key="2">
    <source>
        <dbReference type="EMBL" id="GAG68637.1"/>
    </source>
</evidence>
<comment type="caution">
    <text evidence="2">The sequence shown here is derived from an EMBL/GenBank/DDBJ whole genome shotgun (WGS) entry which is preliminary data.</text>
</comment>
<dbReference type="InterPro" id="IPR011006">
    <property type="entry name" value="CheY-like_superfamily"/>
</dbReference>
<evidence type="ECO:0000259" key="1">
    <source>
        <dbReference type="Pfam" id="PF00753"/>
    </source>
</evidence>
<dbReference type="AlphaFoldDB" id="X1AFS8"/>
<sequence>MHCVKLIHWKSEEIDERTTILEAAGYDVDSNLPGGSQFFRQLGENPPSAIVIDLSRLPSQGRDFALQIRKRKTSRHIPLVFVGGAPQKVDPIKQLIPDASYTSWEEIDTGGSNKRHDLENELDRAGCQPGNLNLIVLTHGDFDHTGNAAYLRKKFGTKIAMHSADSGMAEQGDMFWNRNKPNFLIKLMT</sequence>